<gene>
    <name evidence="1" type="ORF">ETH_00028800</name>
</gene>
<protein>
    <submittedName>
        <fullName evidence="1">Uncharacterized protein</fullName>
    </submittedName>
</protein>
<sequence length="476" mass="51536">MEMLTGSYSHSDAAVPSSAPFPLFRNEGGGGTTDVEPPTGRSVFLESPLFRHAPSELKTLHSGAYTVTSMKALILLEVLLLTFVVFQCFRWLAEGAGRVIRRVADEGEFLPPCGSHHSSNTDMLEAYSDSSAMDAAGRSQVEEAPSALSNPAETLQAPGWPSGGVYMRPREGDEVDASQQEGAAAGVLEAGTSAAVPGHRLRSGLTPWYRRSQFHNLYRLQPSLFNLSEEDQALTEALKTLVDLARMMEAVLEVLESEDAIRLCAAVLELAAVELSCMTVLIHTSQAHMINAAIQAFLQSSDLEEWLEGECIRGCLTATTRHHFSLARALLSAQLLPPPRLGSTEEEAALQLASLIRGTKAAGTLAYLLAHSLVQSTGGGRHRPARSLVDTCVATLEKLVECRVQHVMTCPVTSHRLVRYHELILNNSDPFTTEYPVGQPLVLLDSADACRSVDLLFSSMGSFFIQAQSHADSRPQ</sequence>
<reference evidence="1" key="2">
    <citation type="submission" date="2013-10" db="EMBL/GenBank/DDBJ databases">
        <authorList>
            <person name="Aslett M."/>
        </authorList>
    </citation>
    <scope>NUCLEOTIDE SEQUENCE [LARGE SCALE GENOMIC DNA]</scope>
    <source>
        <strain evidence="1">Houghton</strain>
    </source>
</reference>
<keyword evidence="2" id="KW-1185">Reference proteome</keyword>
<dbReference type="AlphaFoldDB" id="U6KLN0"/>
<accession>U6KLN0</accession>
<dbReference type="OrthoDB" id="10418092at2759"/>
<dbReference type="GeneID" id="25254853"/>
<evidence type="ECO:0000313" key="2">
    <source>
        <dbReference type="Proteomes" id="UP000030747"/>
    </source>
</evidence>
<dbReference type="Proteomes" id="UP000030747">
    <property type="component" value="Unassembled WGS sequence"/>
</dbReference>
<dbReference type="RefSeq" id="XP_013229656.1">
    <property type="nucleotide sequence ID" value="XM_013374202.1"/>
</dbReference>
<dbReference type="VEuPathDB" id="ToxoDB:ETH_00028800"/>
<reference evidence="1" key="1">
    <citation type="submission" date="2013-10" db="EMBL/GenBank/DDBJ databases">
        <title>Genomic analysis of the causative agents of coccidiosis in chickens.</title>
        <authorList>
            <person name="Reid A.J."/>
            <person name="Blake D."/>
            <person name="Billington K."/>
            <person name="Browne H."/>
            <person name="Dunn M."/>
            <person name="Hung S."/>
            <person name="Kawahara F."/>
            <person name="Miranda-Saavedra D."/>
            <person name="Mourier T."/>
            <person name="Nagra H."/>
            <person name="Otto T.D."/>
            <person name="Rawlings N."/>
            <person name="Sanchez A."/>
            <person name="Sanders M."/>
            <person name="Subramaniam C."/>
            <person name="Tay Y."/>
            <person name="Dear P."/>
            <person name="Doerig C."/>
            <person name="Gruber A."/>
            <person name="Parkinson J."/>
            <person name="Shirley M."/>
            <person name="Wan K.L."/>
            <person name="Berriman M."/>
            <person name="Tomley F."/>
            <person name="Pain A."/>
        </authorList>
    </citation>
    <scope>NUCLEOTIDE SEQUENCE [LARGE SCALE GENOMIC DNA]</scope>
    <source>
        <strain evidence="1">Houghton</strain>
    </source>
</reference>
<evidence type="ECO:0000313" key="1">
    <source>
        <dbReference type="EMBL" id="CDJ38901.1"/>
    </source>
</evidence>
<organism evidence="1 2">
    <name type="scientific">Eimeria tenella</name>
    <name type="common">Coccidian parasite</name>
    <dbReference type="NCBI Taxonomy" id="5802"/>
    <lineage>
        <taxon>Eukaryota</taxon>
        <taxon>Sar</taxon>
        <taxon>Alveolata</taxon>
        <taxon>Apicomplexa</taxon>
        <taxon>Conoidasida</taxon>
        <taxon>Coccidia</taxon>
        <taxon>Eucoccidiorida</taxon>
        <taxon>Eimeriorina</taxon>
        <taxon>Eimeriidae</taxon>
        <taxon>Eimeria</taxon>
    </lineage>
</organism>
<dbReference type="EMBL" id="HG674134">
    <property type="protein sequence ID" value="CDJ38901.1"/>
    <property type="molecule type" value="Genomic_DNA"/>
</dbReference>
<proteinExistence type="predicted"/>
<dbReference type="VEuPathDB" id="ToxoDB:ETH2_1315800"/>
<name>U6KLN0_EIMTE</name>